<name>A0A8J6XHV4_9CYAN</name>
<dbReference type="RefSeq" id="WP_190835304.1">
    <property type="nucleotide sequence ID" value="NZ_CAWPPI010000091.1"/>
</dbReference>
<organism evidence="3 4">
    <name type="scientific">Iningainema tapete BLCC-T55</name>
    <dbReference type="NCBI Taxonomy" id="2748662"/>
    <lineage>
        <taxon>Bacteria</taxon>
        <taxon>Bacillati</taxon>
        <taxon>Cyanobacteriota</taxon>
        <taxon>Cyanophyceae</taxon>
        <taxon>Nostocales</taxon>
        <taxon>Scytonemataceae</taxon>
        <taxon>Iningainema tapete</taxon>
    </lineage>
</organism>
<dbReference type="Pfam" id="PF14252">
    <property type="entry name" value="DUF4347"/>
    <property type="match status" value="1"/>
</dbReference>
<gene>
    <name evidence="3" type="ORF">ICL16_30265</name>
</gene>
<reference evidence="3" key="1">
    <citation type="submission" date="2020-09" db="EMBL/GenBank/DDBJ databases">
        <title>Iningainema tapete sp. nov. (Scytonemataceae, Cyanobacteria) from greenhouses in central Florida (USA) produces two types of nodularin with biosynthetic potential for microcystin-LR and anabaenopeptins.</title>
        <authorList>
            <person name="Berthold D.E."/>
            <person name="Lefler F.W."/>
            <person name="Huang I.-S."/>
            <person name="Abdulla H."/>
            <person name="Zimba P.V."/>
            <person name="Laughinghouse H.D. IV."/>
        </authorList>
    </citation>
    <scope>NUCLEOTIDE SEQUENCE</scope>
    <source>
        <strain evidence="3">BLCCT55</strain>
    </source>
</reference>
<evidence type="ECO:0000259" key="2">
    <source>
        <dbReference type="Pfam" id="PF14252"/>
    </source>
</evidence>
<feature type="domain" description="DUF4114" evidence="1">
    <location>
        <begin position="1221"/>
        <end position="1295"/>
    </location>
</feature>
<evidence type="ECO:0000313" key="3">
    <source>
        <dbReference type="EMBL" id="MBD2776229.1"/>
    </source>
</evidence>
<sequence>MKITDILFIDPSVSHYEILLKIVVPGIQVVVLKPEQDGVAQITQVLRQYNRVEKVHIVSHGSSGTLYLGNSELSLNTLELYTNQLQNWFPPTPKLTNSPTLLLYGCKVAAGDAGEEFITKLHQLTGANVAASANLTGNGVLGGDWNLEVTRGNISNHQLAFSGEVKTAYPSVLVAPTLSDTNITLTAINENATVPVGAVGTPIFNLVTLGGNVSDSDPNAITGIAIISIDTSNGNWFYTTNNGSNWANVGSVSDSNALLLAANAITRIYFQPNANFNGILENALTFRAWDQTSGVNGSTADTTANGGTSAFSSEIDTASITVNAVNDAPILSDTSVILNAVDEDAGTPIGAVGTIISELLSLGGNVTDLDTNAVTGIAITNANTTNGSFFYSTDDGNNWEQLEFVSNSNARLLAADGFARIYFQPNANFSGSISNALTFRAWDQTSGTNSSTADTTISGGTTAFSNTVDTAAITVNAVNDAPNLSEANVTLTTVNENAVAPIGAVGILVSSLVRLGDNVIDPDSNAVTGIAITSAETTNGTWFYSIDNGSNWIPLGLLSDTNSRLLAANAITRLYFQPNANFNGILDNALTFRAWDQTSGTNGSIADSSANGDTTAFSSVTNTATITVNAVNDAPTLSDTNIFLNIDEDAGVPAGAVGTLVSSLVSLGSNVTDPDSNAVTGVAIANANTTNGNWFYSTNDGGNWLPLGAVTNSTARLLAADAITRLYFQPNTNFNGSLENALTFRAWDQTSGSNGSTADTTISGGTTAFSTATDTVAITVNAVNDAPTLRDTNVVLTAINQGAGTPIGAVGTLVSSLVSLGSNGNVTDPDSAVTGIAITNTDNTNGNWFYSTDAGNNWIPLGFLSNTNARLLAADANTRVYFQPNANFSGVLSNALTFRAWDQTSGTSGSTADTTANGGATAFSSATDTGAITINAVGSPPTNAVNNPSTNAGNNPFILRLLSNNLFQLQGGSDTRPKLEVTLTGRSSNQVNELGVFVVDDDQGRINGILPSAENYAQVALSRARAIFSVIANVPRGFNTDITRLLEFNSGERLRFVLVNNSTIDAVQTGSTPLTNVLFGDPSTQRVTDLGNGNFTLAWKDASNSSTANFQDLVVNVRATNQQLPLGSGIQGNSFAELIDLRGVTTQVRAEFVLNREASFDNFVGFYRVGDVNGGIDTDGNGTVDLRPGEAGYNQAAVRSRVAVDLRANNQSTATFTANLSPGSIFAPFIIANGRPEAILDGNPNNDPAVYFPFLGANPGRVDHIRLLGNNTFGFEDLLNGGDRDYNDLIVKVNLSVA</sequence>
<proteinExistence type="predicted"/>
<evidence type="ECO:0000259" key="1">
    <source>
        <dbReference type="Pfam" id="PF13448"/>
    </source>
</evidence>
<dbReference type="InterPro" id="IPR025193">
    <property type="entry name" value="DUF4114"/>
</dbReference>
<comment type="caution">
    <text evidence="3">The sequence shown here is derived from an EMBL/GenBank/DDBJ whole genome shotgun (WGS) entry which is preliminary data.</text>
</comment>
<dbReference type="Proteomes" id="UP000629098">
    <property type="component" value="Unassembled WGS sequence"/>
</dbReference>
<feature type="domain" description="DUF4347" evidence="2">
    <location>
        <begin position="6"/>
        <end position="173"/>
    </location>
</feature>
<dbReference type="EMBL" id="JACXAE010000091">
    <property type="protein sequence ID" value="MBD2776229.1"/>
    <property type="molecule type" value="Genomic_DNA"/>
</dbReference>
<protein>
    <submittedName>
        <fullName evidence="3">DUF4347 domain-containing protein</fullName>
    </submittedName>
</protein>
<dbReference type="Pfam" id="PF13448">
    <property type="entry name" value="DUF4114"/>
    <property type="match status" value="1"/>
</dbReference>
<keyword evidence="4" id="KW-1185">Reference proteome</keyword>
<evidence type="ECO:0000313" key="4">
    <source>
        <dbReference type="Proteomes" id="UP000629098"/>
    </source>
</evidence>
<accession>A0A8J6XHV4</accession>
<dbReference type="InterPro" id="IPR025592">
    <property type="entry name" value="DUF4347"/>
</dbReference>